<keyword evidence="2" id="KW-1185">Reference proteome</keyword>
<evidence type="ECO:0000313" key="2">
    <source>
        <dbReference type="Proteomes" id="UP000327179"/>
    </source>
</evidence>
<dbReference type="AlphaFoldDB" id="A0A5J6QK11"/>
<gene>
    <name evidence="1" type="ORF">FXN65_13870</name>
</gene>
<dbReference type="Gene3D" id="1.10.287.950">
    <property type="entry name" value="Methyl-accepting chemotaxis protein"/>
    <property type="match status" value="1"/>
</dbReference>
<dbReference type="KEGG" id="plal:FXN65_13870"/>
<accession>A0A5J6QK11</accession>
<dbReference type="Proteomes" id="UP000327179">
    <property type="component" value="Chromosome"/>
</dbReference>
<evidence type="ECO:0000313" key="1">
    <source>
        <dbReference type="EMBL" id="QEY63098.1"/>
    </source>
</evidence>
<sequence>MIKLGMLSLPMRSTKQGVQPAGESGRGFAVVADEVLGLAQRIESQVERRKISAADDFRSRADHKNKLINNNYLQTK</sequence>
<reference evidence="1 2" key="1">
    <citation type="submission" date="2019-08" db="EMBL/GenBank/DDBJ databases">
        <title>Whole-genome Sequencing of e-waste polymer degrading bacterium Pseudomonas sp. strain PE08.</title>
        <authorList>
            <person name="Kirdat K."/>
            <person name="Debbarma P."/>
            <person name="Narawade N."/>
            <person name="Suyal D."/>
            <person name="Thorat V."/>
            <person name="Shouche Y."/>
            <person name="Goel R."/>
            <person name="Yadav A."/>
        </authorList>
    </citation>
    <scope>NUCLEOTIDE SEQUENCE [LARGE SCALE GENOMIC DNA]</scope>
    <source>
        <strain evidence="1 2">PE08</strain>
    </source>
</reference>
<protein>
    <submittedName>
        <fullName evidence="1">Uncharacterized protein</fullName>
    </submittedName>
</protein>
<dbReference type="RefSeq" id="WP_151133750.1">
    <property type="nucleotide sequence ID" value="NZ_CP043311.1"/>
</dbReference>
<dbReference type="EMBL" id="CP043311">
    <property type="protein sequence ID" value="QEY63098.1"/>
    <property type="molecule type" value="Genomic_DNA"/>
</dbReference>
<organism evidence="1 2">
    <name type="scientific">Metapseudomonas lalkuanensis</name>
    <dbReference type="NCBI Taxonomy" id="2604832"/>
    <lineage>
        <taxon>Bacteria</taxon>
        <taxon>Pseudomonadati</taxon>
        <taxon>Pseudomonadota</taxon>
        <taxon>Gammaproteobacteria</taxon>
        <taxon>Pseudomonadales</taxon>
        <taxon>Pseudomonadaceae</taxon>
        <taxon>Metapseudomonas</taxon>
    </lineage>
</organism>
<dbReference type="SUPFAM" id="SSF58104">
    <property type="entry name" value="Methyl-accepting chemotaxis protein (MCP) signaling domain"/>
    <property type="match status" value="1"/>
</dbReference>
<proteinExistence type="predicted"/>
<name>A0A5J6QK11_9GAMM</name>